<sequence length="354" mass="38024">MKVAVHGASVRPDSRLRAALCALARRGHAVTWVGANAPACDALRVVSSDRELRPGDADLVVGERSALALAWRAWRWHARAGLLAIRATDLAGWGFFERWGWDTLPLQALIEEHEGEHVRTLAGDLPLERFVLWHTEGNPSERPSSPDAELLEHAGERALARHAGPMRRPVFFVDRDGTLIVEHGYLADPAGVELLPGVADALRLLQAERVPIVVVSNQSGIGRGKFGVDDMLAVMARLRVVLRERGVELSGIYVCPHAPGAGCACRKPGTELLERAADDHQALLAHSWMVGDKLLDAATGRAMGGTGVLVRTGYGAKEEEGAAGSEWGRPDRVFDGLAQAAAAFLASRDALDTA</sequence>
<protein>
    <recommendedName>
        <fullName evidence="7">D,D-heptose 1,7-bisphosphate phosphatase</fullName>
    </recommendedName>
</protein>
<dbReference type="PANTHER" id="PTHR42891:SF1">
    <property type="entry name" value="D-GLYCERO-BETA-D-MANNO-HEPTOSE-1,7-BISPHOSPHATE 7-PHOSPHATASE"/>
    <property type="match status" value="1"/>
</dbReference>
<accession>A0A933SB95</accession>
<keyword evidence="6" id="KW-0119">Carbohydrate metabolism</keyword>
<dbReference type="InterPro" id="IPR006543">
    <property type="entry name" value="Histidinol-phos"/>
</dbReference>
<reference evidence="8" key="1">
    <citation type="submission" date="2020-07" db="EMBL/GenBank/DDBJ databases">
        <title>Huge and variable diversity of episymbiotic CPR bacteria and DPANN archaea in groundwater ecosystems.</title>
        <authorList>
            <person name="He C.Y."/>
            <person name="Keren R."/>
            <person name="Whittaker M."/>
            <person name="Farag I.F."/>
            <person name="Doudna J."/>
            <person name="Cate J.H.D."/>
            <person name="Banfield J.F."/>
        </authorList>
    </citation>
    <scope>NUCLEOTIDE SEQUENCE</scope>
    <source>
        <strain evidence="8">NC_groundwater_1813_Pr3_B-0.1um_71_17</strain>
    </source>
</reference>
<dbReference type="GO" id="GO:0005737">
    <property type="term" value="C:cytoplasm"/>
    <property type="evidence" value="ECO:0007669"/>
    <property type="project" value="UniProtKB-SubCell"/>
</dbReference>
<gene>
    <name evidence="8" type="ORF">HZA61_05665</name>
</gene>
<dbReference type="EMBL" id="JACRIW010000038">
    <property type="protein sequence ID" value="MBI5168952.1"/>
    <property type="molecule type" value="Genomic_DNA"/>
</dbReference>
<dbReference type="SUPFAM" id="SSF56784">
    <property type="entry name" value="HAD-like"/>
    <property type="match status" value="1"/>
</dbReference>
<proteinExistence type="inferred from homology"/>
<organism evidence="8 9">
    <name type="scientific">Eiseniibacteriota bacterium</name>
    <dbReference type="NCBI Taxonomy" id="2212470"/>
    <lineage>
        <taxon>Bacteria</taxon>
        <taxon>Candidatus Eiseniibacteriota</taxon>
    </lineage>
</organism>
<evidence type="ECO:0000256" key="5">
    <source>
        <dbReference type="ARBA" id="ARBA00022801"/>
    </source>
</evidence>
<comment type="caution">
    <text evidence="8">The sequence shown here is derived from an EMBL/GenBank/DDBJ whole genome shotgun (WGS) entry which is preliminary data.</text>
</comment>
<dbReference type="InterPro" id="IPR023214">
    <property type="entry name" value="HAD_sf"/>
</dbReference>
<evidence type="ECO:0000313" key="8">
    <source>
        <dbReference type="EMBL" id="MBI5168952.1"/>
    </source>
</evidence>
<comment type="subcellular location">
    <subcellularLocation>
        <location evidence="1">Cytoplasm</location>
    </subcellularLocation>
</comment>
<name>A0A933SB95_UNCEI</name>
<dbReference type="PANTHER" id="PTHR42891">
    <property type="entry name" value="D-GLYCERO-BETA-D-MANNO-HEPTOSE-1,7-BISPHOSPHATE 7-PHOSPHATASE"/>
    <property type="match status" value="1"/>
</dbReference>
<evidence type="ECO:0000256" key="6">
    <source>
        <dbReference type="ARBA" id="ARBA00023277"/>
    </source>
</evidence>
<dbReference type="GO" id="GO:0046872">
    <property type="term" value="F:metal ion binding"/>
    <property type="evidence" value="ECO:0007669"/>
    <property type="project" value="UniProtKB-KW"/>
</dbReference>
<dbReference type="Pfam" id="PF13242">
    <property type="entry name" value="Hydrolase_like"/>
    <property type="match status" value="1"/>
</dbReference>
<keyword evidence="4" id="KW-0479">Metal-binding</keyword>
<dbReference type="GO" id="GO:0016791">
    <property type="term" value="F:phosphatase activity"/>
    <property type="evidence" value="ECO:0007669"/>
    <property type="project" value="InterPro"/>
</dbReference>
<evidence type="ECO:0000256" key="7">
    <source>
        <dbReference type="ARBA" id="ARBA00031828"/>
    </source>
</evidence>
<evidence type="ECO:0000256" key="1">
    <source>
        <dbReference type="ARBA" id="ARBA00004496"/>
    </source>
</evidence>
<comment type="similarity">
    <text evidence="2">Belongs to the GmhB family.</text>
</comment>
<dbReference type="NCBIfam" id="TIGR01662">
    <property type="entry name" value="HAD-SF-IIIA"/>
    <property type="match status" value="1"/>
</dbReference>
<keyword evidence="3" id="KW-0963">Cytoplasm</keyword>
<dbReference type="AlphaFoldDB" id="A0A933SB95"/>
<dbReference type="Gene3D" id="3.40.50.1000">
    <property type="entry name" value="HAD superfamily/HAD-like"/>
    <property type="match status" value="1"/>
</dbReference>
<evidence type="ECO:0000256" key="2">
    <source>
        <dbReference type="ARBA" id="ARBA00005628"/>
    </source>
</evidence>
<dbReference type="CDD" id="cd07503">
    <property type="entry name" value="HAD_HisB-N"/>
    <property type="match status" value="1"/>
</dbReference>
<dbReference type="Proteomes" id="UP000696931">
    <property type="component" value="Unassembled WGS sequence"/>
</dbReference>
<keyword evidence="5 8" id="KW-0378">Hydrolase</keyword>
<dbReference type="GO" id="GO:0005975">
    <property type="term" value="P:carbohydrate metabolic process"/>
    <property type="evidence" value="ECO:0007669"/>
    <property type="project" value="InterPro"/>
</dbReference>
<evidence type="ECO:0000313" key="9">
    <source>
        <dbReference type="Proteomes" id="UP000696931"/>
    </source>
</evidence>
<evidence type="ECO:0000256" key="4">
    <source>
        <dbReference type="ARBA" id="ARBA00022723"/>
    </source>
</evidence>
<dbReference type="InterPro" id="IPR006549">
    <property type="entry name" value="HAD-SF_hydro_IIIA"/>
</dbReference>
<dbReference type="NCBIfam" id="TIGR01656">
    <property type="entry name" value="Histidinol-ppas"/>
    <property type="match status" value="1"/>
</dbReference>
<dbReference type="InterPro" id="IPR004446">
    <property type="entry name" value="Heptose_bisP_phosphatase"/>
</dbReference>
<evidence type="ECO:0000256" key="3">
    <source>
        <dbReference type="ARBA" id="ARBA00022490"/>
    </source>
</evidence>
<dbReference type="InterPro" id="IPR036412">
    <property type="entry name" value="HAD-like_sf"/>
</dbReference>